<comment type="caution">
    <text evidence="2">The sequence shown here is derived from an EMBL/GenBank/DDBJ whole genome shotgun (WGS) entry which is preliminary data.</text>
</comment>
<reference evidence="2 3" key="1">
    <citation type="submission" date="2020-04" db="EMBL/GenBank/DDBJ databases">
        <title>MicrobeNet Type strains.</title>
        <authorList>
            <person name="Nicholson A.C."/>
        </authorList>
    </citation>
    <scope>NUCLEOTIDE SEQUENCE [LARGE SCALE GENOMIC DNA]</scope>
    <source>
        <strain evidence="2 3">DSM 44113</strain>
    </source>
</reference>
<dbReference type="AlphaFoldDB" id="A0A846X2V5"/>
<name>A0A846X2V5_9ACTN</name>
<keyword evidence="3" id="KW-1185">Reference proteome</keyword>
<accession>A0A846X2V5</accession>
<proteinExistence type="predicted"/>
<evidence type="ECO:0000313" key="2">
    <source>
        <dbReference type="EMBL" id="NKY18896.1"/>
    </source>
</evidence>
<keyword evidence="1" id="KW-0472">Membrane</keyword>
<protein>
    <submittedName>
        <fullName evidence="2">Uncharacterized protein</fullName>
    </submittedName>
</protein>
<evidence type="ECO:0000313" key="3">
    <source>
        <dbReference type="Proteomes" id="UP000582646"/>
    </source>
</evidence>
<keyword evidence="1" id="KW-0812">Transmembrane</keyword>
<dbReference type="Proteomes" id="UP000582646">
    <property type="component" value="Unassembled WGS sequence"/>
</dbReference>
<feature type="transmembrane region" description="Helical" evidence="1">
    <location>
        <begin position="6"/>
        <end position="26"/>
    </location>
</feature>
<keyword evidence="1" id="KW-1133">Transmembrane helix</keyword>
<dbReference type="EMBL" id="JAAXOQ010000012">
    <property type="protein sequence ID" value="NKY18896.1"/>
    <property type="molecule type" value="Genomic_DNA"/>
</dbReference>
<evidence type="ECO:0000256" key="1">
    <source>
        <dbReference type="SAM" id="Phobius"/>
    </source>
</evidence>
<organism evidence="2 3">
    <name type="scientific">Tsukamurella spumae</name>
    <dbReference type="NCBI Taxonomy" id="44753"/>
    <lineage>
        <taxon>Bacteria</taxon>
        <taxon>Bacillati</taxon>
        <taxon>Actinomycetota</taxon>
        <taxon>Actinomycetes</taxon>
        <taxon>Mycobacteriales</taxon>
        <taxon>Tsukamurellaceae</taxon>
        <taxon>Tsukamurella</taxon>
    </lineage>
</organism>
<gene>
    <name evidence="2" type="ORF">HF999_11000</name>
</gene>
<dbReference type="RefSeq" id="WP_168545921.1">
    <property type="nucleotide sequence ID" value="NZ_BAAAKS010000064.1"/>
</dbReference>
<sequence>MSAEWVVAVIGMVAIAILVAAGIASSPEADSVEAQRLPLDPDALTMAEAAEVLSDQASRHALSELQFAVEVQNGRMRSRK</sequence>